<organism evidence="17 18">
    <name type="scientific">Tulasnella calospora MUT 4182</name>
    <dbReference type="NCBI Taxonomy" id="1051891"/>
    <lineage>
        <taxon>Eukaryota</taxon>
        <taxon>Fungi</taxon>
        <taxon>Dikarya</taxon>
        <taxon>Basidiomycota</taxon>
        <taxon>Agaricomycotina</taxon>
        <taxon>Agaricomycetes</taxon>
        <taxon>Cantharellales</taxon>
        <taxon>Tulasnellaceae</taxon>
        <taxon>Tulasnella</taxon>
    </lineage>
</organism>
<reference evidence="18" key="2">
    <citation type="submission" date="2015-01" db="EMBL/GenBank/DDBJ databases">
        <title>Evolutionary Origins and Diversification of the Mycorrhizal Mutualists.</title>
        <authorList>
            <consortium name="DOE Joint Genome Institute"/>
            <consortium name="Mycorrhizal Genomics Consortium"/>
            <person name="Kohler A."/>
            <person name="Kuo A."/>
            <person name="Nagy L.G."/>
            <person name="Floudas D."/>
            <person name="Copeland A."/>
            <person name="Barry K.W."/>
            <person name="Cichocki N."/>
            <person name="Veneault-Fourrey C."/>
            <person name="LaButti K."/>
            <person name="Lindquist E.A."/>
            <person name="Lipzen A."/>
            <person name="Lundell T."/>
            <person name="Morin E."/>
            <person name="Murat C."/>
            <person name="Riley R."/>
            <person name="Ohm R."/>
            <person name="Sun H."/>
            <person name="Tunlid A."/>
            <person name="Henrissat B."/>
            <person name="Grigoriev I.V."/>
            <person name="Hibbett D.S."/>
            <person name="Martin F."/>
        </authorList>
    </citation>
    <scope>NUCLEOTIDE SEQUENCE [LARGE SCALE GENOMIC DNA]</scope>
    <source>
        <strain evidence="18">MUT 4182</strain>
    </source>
</reference>
<dbReference type="InterPro" id="IPR013121">
    <property type="entry name" value="Fe_red_NAD-bd_6"/>
</dbReference>
<dbReference type="SFLD" id="SFLDS00052">
    <property type="entry name" value="Ferric_Reductase_Domain"/>
    <property type="match status" value="2"/>
</dbReference>
<keyword evidence="10" id="KW-0406">Ion transport</keyword>
<dbReference type="PROSITE" id="PS51384">
    <property type="entry name" value="FAD_FR"/>
    <property type="match status" value="1"/>
</dbReference>
<dbReference type="Gene3D" id="3.40.50.80">
    <property type="entry name" value="Nucleotide-binding domain of ferredoxin-NADP reductase (FNR) module"/>
    <property type="match status" value="1"/>
</dbReference>
<dbReference type="InterPro" id="IPR013130">
    <property type="entry name" value="Fe3_Rdtase_TM_dom"/>
</dbReference>
<feature type="transmembrane region" description="Helical" evidence="15">
    <location>
        <begin position="89"/>
        <end position="108"/>
    </location>
</feature>
<dbReference type="CDD" id="cd06186">
    <property type="entry name" value="NOX_Duox_like_FAD_NADP"/>
    <property type="match status" value="1"/>
</dbReference>
<dbReference type="InterPro" id="IPR051410">
    <property type="entry name" value="Ferric/Cupric_Reductase"/>
</dbReference>
<feature type="transmembrane region" description="Helical" evidence="15">
    <location>
        <begin position="323"/>
        <end position="344"/>
    </location>
</feature>
<feature type="compositionally biased region" description="Low complexity" evidence="14">
    <location>
        <begin position="700"/>
        <end position="720"/>
    </location>
</feature>
<dbReference type="OrthoDB" id="10006946at2759"/>
<dbReference type="GO" id="GO:0006826">
    <property type="term" value="P:iron ion transport"/>
    <property type="evidence" value="ECO:0007669"/>
    <property type="project" value="TreeGrafter"/>
</dbReference>
<feature type="compositionally biased region" description="Basic and acidic residues" evidence="14">
    <location>
        <begin position="529"/>
        <end position="539"/>
    </location>
</feature>
<evidence type="ECO:0000256" key="15">
    <source>
        <dbReference type="SAM" id="Phobius"/>
    </source>
</evidence>
<feature type="transmembrane region" description="Helical" evidence="15">
    <location>
        <begin position="351"/>
        <end position="368"/>
    </location>
</feature>
<evidence type="ECO:0000313" key="17">
    <source>
        <dbReference type="EMBL" id="KIO23383.1"/>
    </source>
</evidence>
<feature type="compositionally biased region" description="Pro residues" evidence="14">
    <location>
        <begin position="1063"/>
        <end position="1073"/>
    </location>
</feature>
<comment type="similarity">
    <text evidence="2">Belongs to the ferric reductase (FRE) family.</text>
</comment>
<dbReference type="EC" id="1.16.1.9" evidence="3"/>
<dbReference type="InterPro" id="IPR017938">
    <property type="entry name" value="Riboflavin_synthase-like_b-brl"/>
</dbReference>
<keyword evidence="9" id="KW-0560">Oxidoreductase</keyword>
<reference evidence="17 18" key="1">
    <citation type="submission" date="2014-04" db="EMBL/GenBank/DDBJ databases">
        <authorList>
            <consortium name="DOE Joint Genome Institute"/>
            <person name="Kuo A."/>
            <person name="Girlanda M."/>
            <person name="Perotto S."/>
            <person name="Kohler A."/>
            <person name="Nagy L.G."/>
            <person name="Floudas D."/>
            <person name="Copeland A."/>
            <person name="Barry K.W."/>
            <person name="Cichocki N."/>
            <person name="Veneault-Fourrey C."/>
            <person name="LaButti K."/>
            <person name="Lindquist E.A."/>
            <person name="Lipzen A."/>
            <person name="Lundell T."/>
            <person name="Morin E."/>
            <person name="Murat C."/>
            <person name="Sun H."/>
            <person name="Tunlid A."/>
            <person name="Henrissat B."/>
            <person name="Grigoriev I.V."/>
            <person name="Hibbett D.S."/>
            <person name="Martin F."/>
            <person name="Nordberg H.P."/>
            <person name="Cantor M.N."/>
            <person name="Hua S.X."/>
        </authorList>
    </citation>
    <scope>NUCLEOTIDE SEQUENCE [LARGE SCALE GENOMIC DNA]</scope>
    <source>
        <strain evidence="17 18">MUT 4182</strain>
    </source>
</reference>
<comment type="subcellular location">
    <subcellularLocation>
        <location evidence="1">Cell membrane</location>
        <topology evidence="1">Multi-pass membrane protein</topology>
    </subcellularLocation>
</comment>
<feature type="region of interest" description="Disordered" evidence="14">
    <location>
        <begin position="449"/>
        <end position="543"/>
    </location>
</feature>
<keyword evidence="7" id="KW-0249">Electron transport</keyword>
<keyword evidence="8 15" id="KW-1133">Transmembrane helix</keyword>
<feature type="compositionally biased region" description="Basic and acidic residues" evidence="14">
    <location>
        <begin position="879"/>
        <end position="889"/>
    </location>
</feature>
<evidence type="ECO:0000256" key="4">
    <source>
        <dbReference type="ARBA" id="ARBA00022448"/>
    </source>
</evidence>
<evidence type="ECO:0000256" key="7">
    <source>
        <dbReference type="ARBA" id="ARBA00022982"/>
    </source>
</evidence>
<proteinExistence type="inferred from homology"/>
<evidence type="ECO:0000256" key="5">
    <source>
        <dbReference type="ARBA" id="ARBA00022475"/>
    </source>
</evidence>
<feature type="region of interest" description="Disordered" evidence="14">
    <location>
        <begin position="860"/>
        <end position="946"/>
    </location>
</feature>
<evidence type="ECO:0000256" key="11">
    <source>
        <dbReference type="ARBA" id="ARBA00023136"/>
    </source>
</evidence>
<evidence type="ECO:0000256" key="14">
    <source>
        <dbReference type="SAM" id="MobiDB-lite"/>
    </source>
</evidence>
<feature type="compositionally biased region" description="Polar residues" evidence="14">
    <location>
        <begin position="1079"/>
        <end position="1092"/>
    </location>
</feature>
<dbReference type="GO" id="GO:0006879">
    <property type="term" value="P:intracellular iron ion homeostasis"/>
    <property type="evidence" value="ECO:0007669"/>
    <property type="project" value="TreeGrafter"/>
</dbReference>
<keyword evidence="6 15" id="KW-0812">Transmembrane</keyword>
<keyword evidence="12" id="KW-0325">Glycoprotein</keyword>
<evidence type="ECO:0000256" key="3">
    <source>
        <dbReference type="ARBA" id="ARBA00012668"/>
    </source>
</evidence>
<evidence type="ECO:0000256" key="12">
    <source>
        <dbReference type="ARBA" id="ARBA00023180"/>
    </source>
</evidence>
<dbReference type="AlphaFoldDB" id="A0A0C3KPV3"/>
<feature type="transmembrane region" description="Helical" evidence="15">
    <location>
        <begin position="157"/>
        <end position="178"/>
    </location>
</feature>
<evidence type="ECO:0000313" key="18">
    <source>
        <dbReference type="Proteomes" id="UP000054248"/>
    </source>
</evidence>
<accession>A0A0C3KPV3</accession>
<evidence type="ECO:0000256" key="8">
    <source>
        <dbReference type="ARBA" id="ARBA00022989"/>
    </source>
</evidence>
<dbReference type="HOGENOM" id="CLU_009442_0_0_1"/>
<evidence type="ECO:0000256" key="6">
    <source>
        <dbReference type="ARBA" id="ARBA00022692"/>
    </source>
</evidence>
<dbReference type="SUPFAM" id="SSF63380">
    <property type="entry name" value="Riboflavin synthase domain-like"/>
    <property type="match status" value="1"/>
</dbReference>
<comment type="catalytic activity">
    <reaction evidence="13">
        <text>2 a Fe(II)-siderophore + NADP(+) + H(+) = 2 a Fe(III)-siderophore + NADPH</text>
        <dbReference type="Rhea" id="RHEA:28795"/>
        <dbReference type="Rhea" id="RHEA-COMP:11342"/>
        <dbReference type="Rhea" id="RHEA-COMP:11344"/>
        <dbReference type="ChEBI" id="CHEBI:15378"/>
        <dbReference type="ChEBI" id="CHEBI:29033"/>
        <dbReference type="ChEBI" id="CHEBI:29034"/>
        <dbReference type="ChEBI" id="CHEBI:57783"/>
        <dbReference type="ChEBI" id="CHEBI:58349"/>
        <dbReference type="EC" id="1.16.1.9"/>
    </reaction>
</comment>
<evidence type="ECO:0000256" key="2">
    <source>
        <dbReference type="ARBA" id="ARBA00006278"/>
    </source>
</evidence>
<dbReference type="GO" id="GO:0015677">
    <property type="term" value="P:copper ion import"/>
    <property type="evidence" value="ECO:0007669"/>
    <property type="project" value="TreeGrafter"/>
</dbReference>
<keyword evidence="18" id="KW-1185">Reference proteome</keyword>
<evidence type="ECO:0000256" key="9">
    <source>
        <dbReference type="ARBA" id="ARBA00023002"/>
    </source>
</evidence>
<keyword evidence="5" id="KW-1003">Cell membrane</keyword>
<feature type="compositionally biased region" description="Basic and acidic residues" evidence="14">
    <location>
        <begin position="450"/>
        <end position="472"/>
    </location>
</feature>
<dbReference type="InterPro" id="IPR039261">
    <property type="entry name" value="FNR_nucleotide-bd"/>
</dbReference>
<evidence type="ECO:0000259" key="16">
    <source>
        <dbReference type="PROSITE" id="PS51384"/>
    </source>
</evidence>
<dbReference type="EMBL" id="KN823086">
    <property type="protein sequence ID" value="KIO23383.1"/>
    <property type="molecule type" value="Genomic_DNA"/>
</dbReference>
<dbReference type="InterPro" id="IPR013112">
    <property type="entry name" value="FAD-bd_8"/>
</dbReference>
<dbReference type="PANTHER" id="PTHR32361:SF9">
    <property type="entry name" value="FERRIC REDUCTASE TRANSMEMBRANE COMPONENT 3-RELATED"/>
    <property type="match status" value="1"/>
</dbReference>
<feature type="transmembrane region" description="Helical" evidence="15">
    <location>
        <begin position="240"/>
        <end position="264"/>
    </location>
</feature>
<sequence>MASTTSTIPITNIPGVTFTSLAVKTTAAVGATYVPPYAATTYSRVANPASTTTYRNPNPTTPAFLDDYDWINSYLTIHKMSVITYRYAYLLWIIIAFGAVVFSVLHLTGERGGAFGARWAKWAVRRRTWRKKSTLAAIKKSNQPHKQPFSLPSNAQILSLVFLFVVPAILCTVGPDYIAPGTKLWDLTHNLTRRHLPAEPLEWDLDLLVKRAPIASTPTTRQPDFTIQKEWWTAGGRTGIIAFALFPLVILFSLKAPPFAIFAIPFTIQIHFDKLARLHRWTGRLIWFITTIHVVTWGIQLFLDERHGHKGMAWKFVWVYNKFIFGIIAYVALTILTIASMGFVRKRAYEFFYISHIITVPTTLVFSALHFPPIWWWCWAPLFLWILERTWRMAHFLYLNGIIGLNMGPAKKSSFAYPEDDPAITEKPYTSGLLALRANTPRRAAAALTPKHEAWEMSEVRNPKSADGHHQQQDSGNGVNVVVGKERVTSEDSIPVSSNRDSGVTAAAGEKDEHAAGGAGGEWSPGTAVDHHRPSDTKRFSAWSNTGSTAKVPLLGNHQNSGSVAFLPPMNSNMQRSLAHLTFPSMHPLPSILNQNSASQLSKLPPPGFAKAILLPGRTIRMSLITARRFTWSPGQHVLLTIPEISRFSSHPFTVASVSDTAIAGSHGREMVLVIRAKKGFTKQLWDEIRRRSGISKNGSTTSLVDKSKSSSGHSSLKGGYFDPENGEKQHPCAGVVFRAYVDGPFGSSVRAHWGSHSSVVIICGGSGVSFGTAILEYLCLCLSGRDGRSLGGKSGGVGKDSFVTRRVRFVWLVREYSHMQWCAPILRRCIEMMPNPNVLQVEIFVTNFNDKSLQSAYSLNDHSGTNMDDPLAPPTPRFAREGKSERRMSVSSEESDGNMSSTSSAELNYPGGGRGGSSKSVEDSDDGHILDLTNFDGDDDTYAPGEKNLSLKLRKEGKFRRAKSKKVAAAVQAKAALDKKAAALAAGGTEQPAAKIVPPSAYKSPAKARNYDPTEVLLSPSQRTSNLPADGFESHSALTTPAPKWGSSTPRTITPRLEDGPGSPPPQGPLSPIPTHARNLSSMDANRSSVADSLLDRLPSPGPYDPSYDTRTLGGAESMRHLMPHQPYVDISNPTTPGSGLAGVDDVPLDLDEEELEDLAVVSETARPGKPKLDKILHDEVERAKGAVAVACCGPTSLNALTRKVVSSLIDPERIQRGDLRGLITLVSEDFEW</sequence>
<dbReference type="Pfam" id="PF08022">
    <property type="entry name" value="FAD_binding_8"/>
    <property type="match status" value="1"/>
</dbReference>
<name>A0A0C3KPV3_9AGAM</name>
<evidence type="ECO:0000256" key="13">
    <source>
        <dbReference type="ARBA" id="ARBA00048483"/>
    </source>
</evidence>
<dbReference type="GO" id="GO:0052851">
    <property type="term" value="F:ferric-chelate reductase (NADPH) activity"/>
    <property type="evidence" value="ECO:0007669"/>
    <property type="project" value="UniProtKB-EC"/>
</dbReference>
<feature type="domain" description="FAD-binding FR-type" evidence="16">
    <location>
        <begin position="576"/>
        <end position="752"/>
    </location>
</feature>
<dbReference type="PANTHER" id="PTHR32361">
    <property type="entry name" value="FERRIC/CUPRIC REDUCTASE TRANSMEMBRANE COMPONENT"/>
    <property type="match status" value="1"/>
</dbReference>
<protein>
    <recommendedName>
        <fullName evidence="3">ferric-chelate reductase (NADPH)</fullName>
        <ecNumber evidence="3">1.16.1.9</ecNumber>
    </recommendedName>
</protein>
<feature type="region of interest" description="Disordered" evidence="14">
    <location>
        <begin position="1021"/>
        <end position="1109"/>
    </location>
</feature>
<feature type="transmembrane region" description="Helical" evidence="15">
    <location>
        <begin position="285"/>
        <end position="303"/>
    </location>
</feature>
<dbReference type="InterPro" id="IPR017927">
    <property type="entry name" value="FAD-bd_FR_type"/>
</dbReference>
<dbReference type="Pfam" id="PF08030">
    <property type="entry name" value="NAD_binding_6"/>
    <property type="match status" value="1"/>
</dbReference>
<evidence type="ECO:0000256" key="1">
    <source>
        <dbReference type="ARBA" id="ARBA00004651"/>
    </source>
</evidence>
<feature type="compositionally biased region" description="Polar residues" evidence="14">
    <location>
        <begin position="898"/>
        <end position="907"/>
    </location>
</feature>
<dbReference type="Pfam" id="PF01794">
    <property type="entry name" value="Ferric_reduct"/>
    <property type="match status" value="1"/>
</dbReference>
<keyword evidence="11 15" id="KW-0472">Membrane</keyword>
<keyword evidence="4" id="KW-0813">Transport</keyword>
<dbReference type="STRING" id="1051891.A0A0C3KPV3"/>
<feature type="region of interest" description="Disordered" evidence="14">
    <location>
        <begin position="697"/>
        <end position="725"/>
    </location>
</feature>
<feature type="compositionally biased region" description="Polar residues" evidence="14">
    <location>
        <begin position="491"/>
        <end position="502"/>
    </location>
</feature>
<evidence type="ECO:0000256" key="10">
    <source>
        <dbReference type="ARBA" id="ARBA00023065"/>
    </source>
</evidence>
<feature type="compositionally biased region" description="Basic and acidic residues" evidence="14">
    <location>
        <begin position="921"/>
        <end position="930"/>
    </location>
</feature>
<dbReference type="Proteomes" id="UP000054248">
    <property type="component" value="Unassembled WGS sequence"/>
</dbReference>
<gene>
    <name evidence="17" type="ORF">M407DRAFT_244807</name>
</gene>
<dbReference type="GO" id="GO:0005886">
    <property type="term" value="C:plasma membrane"/>
    <property type="evidence" value="ECO:0007669"/>
    <property type="project" value="UniProtKB-SubCell"/>
</dbReference>